<dbReference type="Gramene" id="HORVU.MOREX.r2.7HG0549210.1">
    <property type="protein sequence ID" value="HORVU.MOREX.r2.7HG0549210.1"/>
    <property type="gene ID" value="HORVU.MOREX.r2.7HG0549210"/>
</dbReference>
<feature type="domain" description="GRF-type" evidence="5">
    <location>
        <begin position="22"/>
        <end position="76"/>
    </location>
</feature>
<dbReference type="PANTHER" id="PTHR48130:SF6">
    <property type="entry name" value="ZINC FINGER GRF-TYPE DOMAIN-CONTAINING PROTEIN"/>
    <property type="match status" value="1"/>
</dbReference>
<organism evidence="6 7">
    <name type="scientific">Hordeum vulgare subsp. vulgare</name>
    <name type="common">Domesticated barley</name>
    <dbReference type="NCBI Taxonomy" id="112509"/>
    <lineage>
        <taxon>Eukaryota</taxon>
        <taxon>Viridiplantae</taxon>
        <taxon>Streptophyta</taxon>
        <taxon>Embryophyta</taxon>
        <taxon>Tracheophyta</taxon>
        <taxon>Spermatophyta</taxon>
        <taxon>Magnoliopsida</taxon>
        <taxon>Liliopsida</taxon>
        <taxon>Poales</taxon>
        <taxon>Poaceae</taxon>
        <taxon>BOP clade</taxon>
        <taxon>Pooideae</taxon>
        <taxon>Triticodae</taxon>
        <taxon>Triticeae</taxon>
        <taxon>Hordeinae</taxon>
        <taxon>Hordeum</taxon>
    </lineage>
</organism>
<proteinExistence type="predicted"/>
<evidence type="ECO:0000313" key="6">
    <source>
        <dbReference type="EnsemblPlants" id="HORVU.MOREX.r3.7HG0661880.1"/>
    </source>
</evidence>
<evidence type="ECO:0000313" key="7">
    <source>
        <dbReference type="Proteomes" id="UP000011116"/>
    </source>
</evidence>
<sequence length="171" mass="19648">MSTSSATHSKWRQCGPVPLTRCPGCPRPEPLKWWVSKTDDNDNLGREFVKCSSKTMTGRDDKILKKCTHFEWMDNYIERFRFKGYIDSSGTATWEINLGGEPPIAVKNLGSSDTRPGRVLPMARYPRNAELYTESELNEELRKIKKHLMHMIDLQKQPNIMGVGFYSCFIA</sequence>
<name>A0A8I6Z2B6_HORVV</name>
<dbReference type="PANTHER" id="PTHR48130">
    <property type="entry name" value="OS12G0467600 PROTEIN"/>
    <property type="match status" value="1"/>
</dbReference>
<accession>A0A8I6Z2B6</accession>
<keyword evidence="3" id="KW-0862">Zinc</keyword>
<dbReference type="EnsemblPlants" id="HORVU.MOREX.r3.7HG0661880.1">
    <property type="protein sequence ID" value="HORVU.MOREX.r3.7HG0661880.1"/>
    <property type="gene ID" value="HORVU.MOREX.r3.7HG0661880"/>
</dbReference>
<keyword evidence="7" id="KW-1185">Reference proteome</keyword>
<dbReference type="Proteomes" id="UP000011116">
    <property type="component" value="Chromosome 7H"/>
</dbReference>
<evidence type="ECO:0000256" key="1">
    <source>
        <dbReference type="ARBA" id="ARBA00022723"/>
    </source>
</evidence>
<reference evidence="7" key="1">
    <citation type="journal article" date="2012" name="Nature">
        <title>A physical, genetic and functional sequence assembly of the barley genome.</title>
        <authorList>
            <consortium name="The International Barley Genome Sequencing Consortium"/>
            <person name="Mayer K.F."/>
            <person name="Waugh R."/>
            <person name="Brown J.W."/>
            <person name="Schulman A."/>
            <person name="Langridge P."/>
            <person name="Platzer M."/>
            <person name="Fincher G.B."/>
            <person name="Muehlbauer G.J."/>
            <person name="Sato K."/>
            <person name="Close T.J."/>
            <person name="Wise R.P."/>
            <person name="Stein N."/>
        </authorList>
    </citation>
    <scope>NUCLEOTIDE SEQUENCE [LARGE SCALE GENOMIC DNA]</scope>
    <source>
        <strain evidence="7">cv. Morex</strain>
    </source>
</reference>
<dbReference type="Gramene" id="HORVU.MOREX.r3.7HG0661880.1">
    <property type="protein sequence ID" value="HORVU.MOREX.r3.7HG0661880.1"/>
    <property type="gene ID" value="HORVU.MOREX.r3.7HG0661880"/>
</dbReference>
<reference evidence="6" key="2">
    <citation type="submission" date="2020-10" db="EMBL/GenBank/DDBJ databases">
        <authorList>
            <person name="Scholz U."/>
            <person name="Mascher M."/>
            <person name="Fiebig A."/>
        </authorList>
    </citation>
    <scope>NUCLEOTIDE SEQUENCE [LARGE SCALE GENOMIC DNA]</scope>
    <source>
        <strain evidence="6">cv. Morex</strain>
    </source>
</reference>
<evidence type="ECO:0000256" key="4">
    <source>
        <dbReference type="PROSITE-ProRule" id="PRU01343"/>
    </source>
</evidence>
<dbReference type="AlphaFoldDB" id="A0A8I6Z2B6"/>
<protein>
    <recommendedName>
        <fullName evidence="5">GRF-type domain-containing protein</fullName>
    </recommendedName>
</protein>
<evidence type="ECO:0000256" key="3">
    <source>
        <dbReference type="ARBA" id="ARBA00022833"/>
    </source>
</evidence>
<keyword evidence="1" id="KW-0479">Metal-binding</keyword>
<dbReference type="InterPro" id="IPR010666">
    <property type="entry name" value="Znf_GRF"/>
</dbReference>
<evidence type="ECO:0000256" key="2">
    <source>
        <dbReference type="ARBA" id="ARBA00022771"/>
    </source>
</evidence>
<dbReference type="PROSITE" id="PS51999">
    <property type="entry name" value="ZF_GRF"/>
    <property type="match status" value="1"/>
</dbReference>
<keyword evidence="2 4" id="KW-0863">Zinc-finger</keyword>
<dbReference type="GO" id="GO:0008270">
    <property type="term" value="F:zinc ion binding"/>
    <property type="evidence" value="ECO:0007669"/>
    <property type="project" value="UniProtKB-KW"/>
</dbReference>
<reference evidence="6" key="3">
    <citation type="submission" date="2022-01" db="UniProtKB">
        <authorList>
            <consortium name="EnsemblPlants"/>
        </authorList>
    </citation>
    <scope>IDENTIFICATION</scope>
    <source>
        <strain evidence="6">subsp. vulgare</strain>
    </source>
</reference>
<evidence type="ECO:0000259" key="5">
    <source>
        <dbReference type="PROSITE" id="PS51999"/>
    </source>
</evidence>